<dbReference type="InterPro" id="IPR000652">
    <property type="entry name" value="Triosephosphate_isomerase"/>
</dbReference>
<keyword evidence="6 8" id="KW-0324">Glycolysis</keyword>
<evidence type="ECO:0000256" key="9">
    <source>
        <dbReference type="RuleBase" id="RU363013"/>
    </source>
</evidence>
<feature type="active site" description="Proton acceptor" evidence="8">
    <location>
        <position position="165"/>
    </location>
</feature>
<reference evidence="10 11" key="1">
    <citation type="submission" date="2016-08" db="EMBL/GenBank/DDBJ databases">
        <authorList>
            <person name="Seilhamer J.J."/>
        </authorList>
    </citation>
    <scope>NUCLEOTIDE SEQUENCE [LARGE SCALE GENOMIC DNA]</scope>
    <source>
        <strain evidence="10 11">KCTC 42603</strain>
    </source>
</reference>
<comment type="subcellular location">
    <subcellularLocation>
        <location evidence="8 9">Cytoplasm</location>
    </subcellularLocation>
</comment>
<dbReference type="UniPathway" id="UPA00109">
    <property type="reaction ID" value="UER00189"/>
</dbReference>
<gene>
    <name evidence="8" type="primary">tpiA</name>
    <name evidence="10" type="ORF">BFC18_06655</name>
</gene>
<dbReference type="InterPro" id="IPR013785">
    <property type="entry name" value="Aldolase_TIM"/>
</dbReference>
<dbReference type="GO" id="GO:0019563">
    <property type="term" value="P:glycerol catabolic process"/>
    <property type="evidence" value="ECO:0007669"/>
    <property type="project" value="TreeGrafter"/>
</dbReference>
<dbReference type="UniPathway" id="UPA00138"/>
<organism evidence="10 11">
    <name type="scientific">Alteromonas confluentis</name>
    <dbReference type="NCBI Taxonomy" id="1656094"/>
    <lineage>
        <taxon>Bacteria</taxon>
        <taxon>Pseudomonadati</taxon>
        <taxon>Pseudomonadota</taxon>
        <taxon>Gammaproteobacteria</taxon>
        <taxon>Alteromonadales</taxon>
        <taxon>Alteromonadaceae</taxon>
        <taxon>Alteromonas/Salinimonas group</taxon>
        <taxon>Alteromonas</taxon>
    </lineage>
</organism>
<comment type="pathway">
    <text evidence="8 9">Carbohydrate biosynthesis; gluconeogenesis.</text>
</comment>
<dbReference type="SUPFAM" id="SSF51351">
    <property type="entry name" value="Triosephosphate isomerase (TIM)"/>
    <property type="match status" value="1"/>
</dbReference>
<evidence type="ECO:0000256" key="8">
    <source>
        <dbReference type="HAMAP-Rule" id="MF_00147"/>
    </source>
</evidence>
<evidence type="ECO:0000313" key="11">
    <source>
        <dbReference type="Proteomes" id="UP000175691"/>
    </source>
</evidence>
<keyword evidence="11" id="KW-1185">Reference proteome</keyword>
<dbReference type="InterPro" id="IPR035990">
    <property type="entry name" value="TIM_sf"/>
</dbReference>
<dbReference type="PANTHER" id="PTHR21139">
    <property type="entry name" value="TRIOSEPHOSPHATE ISOMERASE"/>
    <property type="match status" value="1"/>
</dbReference>
<evidence type="ECO:0000256" key="2">
    <source>
        <dbReference type="ARBA" id="ARBA00004939"/>
    </source>
</evidence>
<comment type="function">
    <text evidence="8">Involved in the gluconeogenesis. Catalyzes stereospecifically the conversion of dihydroxyacetone phosphate (DHAP) to D-glyceraldehyde-3-phosphate (G3P).</text>
</comment>
<comment type="pathway">
    <text evidence="2">Carbohydrate metabolism; erythritol degradation.</text>
</comment>
<dbReference type="FunFam" id="3.20.20.70:FF:000016">
    <property type="entry name" value="Triosephosphate isomerase"/>
    <property type="match status" value="1"/>
</dbReference>
<name>A0A1E7ZE77_9ALTE</name>
<dbReference type="EC" id="5.3.1.1" evidence="8 9"/>
<dbReference type="InterPro" id="IPR022896">
    <property type="entry name" value="TrioseP_Isoase_bac/euk"/>
</dbReference>
<dbReference type="GO" id="GO:0006094">
    <property type="term" value="P:gluconeogenesis"/>
    <property type="evidence" value="ECO:0007669"/>
    <property type="project" value="UniProtKB-UniRule"/>
</dbReference>
<evidence type="ECO:0000256" key="4">
    <source>
        <dbReference type="ARBA" id="ARBA00022432"/>
    </source>
</evidence>
<dbReference type="Proteomes" id="UP000175691">
    <property type="component" value="Unassembled WGS sequence"/>
</dbReference>
<dbReference type="EMBL" id="MDHN01000010">
    <property type="protein sequence ID" value="OFC71828.1"/>
    <property type="molecule type" value="Genomic_DNA"/>
</dbReference>
<evidence type="ECO:0000256" key="3">
    <source>
        <dbReference type="ARBA" id="ARBA00007422"/>
    </source>
</evidence>
<dbReference type="RefSeq" id="WP_070124168.1">
    <property type="nucleotide sequence ID" value="NZ_MDHN01000010.1"/>
</dbReference>
<dbReference type="Pfam" id="PF00121">
    <property type="entry name" value="TIM"/>
    <property type="match status" value="1"/>
</dbReference>
<dbReference type="NCBIfam" id="TIGR00419">
    <property type="entry name" value="tim"/>
    <property type="match status" value="1"/>
</dbReference>
<evidence type="ECO:0000313" key="10">
    <source>
        <dbReference type="EMBL" id="OFC71828.1"/>
    </source>
</evidence>
<keyword evidence="7 8" id="KW-0413">Isomerase</keyword>
<evidence type="ECO:0000256" key="7">
    <source>
        <dbReference type="ARBA" id="ARBA00023235"/>
    </source>
</evidence>
<dbReference type="GO" id="GO:0006096">
    <property type="term" value="P:glycolytic process"/>
    <property type="evidence" value="ECO:0007669"/>
    <property type="project" value="UniProtKB-UniRule"/>
</dbReference>
<dbReference type="Gene3D" id="3.20.20.70">
    <property type="entry name" value="Aldolase class I"/>
    <property type="match status" value="1"/>
</dbReference>
<feature type="binding site" evidence="8">
    <location>
        <begin position="13"/>
        <end position="15"/>
    </location>
    <ligand>
        <name>substrate</name>
    </ligand>
</feature>
<dbReference type="GO" id="GO:0004807">
    <property type="term" value="F:triose-phosphate isomerase activity"/>
    <property type="evidence" value="ECO:0007669"/>
    <property type="project" value="UniProtKB-UniRule"/>
</dbReference>
<evidence type="ECO:0000256" key="6">
    <source>
        <dbReference type="ARBA" id="ARBA00023152"/>
    </source>
</evidence>
<sequence>MNINKRKLLVAGNWKMNGTRSLVKEFIKDFDTKFLSSMDVALCPPSILIAEFSEGRIPVGAQDVSACDNGAHTGDLSVSMLNDFECKYCIVGHSERRDDHGESSELVAEKAAKLIEAGITPIICCGEPLSVREAGKVNEYVEAQLKAVFDRIPVSQLGDAVIAYEPIWAIGTGVTASPQEAQDVHAFIRQFIASYDGKLADSMQILYGGSVKPDNAKELFGQADIDGGLIGGASLKAKDFNAICQAAY</sequence>
<dbReference type="STRING" id="1656094.BFC18_06655"/>
<evidence type="ECO:0000256" key="5">
    <source>
        <dbReference type="ARBA" id="ARBA00022490"/>
    </source>
</evidence>
<accession>A0A1E7ZE77</accession>
<feature type="binding site" evidence="8">
    <location>
        <position position="210"/>
    </location>
    <ligand>
        <name>substrate</name>
    </ligand>
</feature>
<feature type="binding site" evidence="8">
    <location>
        <begin position="231"/>
        <end position="232"/>
    </location>
    <ligand>
        <name>substrate</name>
    </ligand>
</feature>
<dbReference type="HAMAP" id="MF_00147_B">
    <property type="entry name" value="TIM_B"/>
    <property type="match status" value="1"/>
</dbReference>
<dbReference type="OrthoDB" id="9809429at2"/>
<dbReference type="PANTHER" id="PTHR21139:SF42">
    <property type="entry name" value="TRIOSEPHOSPHATE ISOMERASE"/>
    <property type="match status" value="1"/>
</dbReference>
<comment type="subunit">
    <text evidence="8 9">Homodimer.</text>
</comment>
<comment type="catalytic activity">
    <reaction evidence="8 9">
        <text>D-glyceraldehyde 3-phosphate = dihydroxyacetone phosphate</text>
        <dbReference type="Rhea" id="RHEA:18585"/>
        <dbReference type="ChEBI" id="CHEBI:57642"/>
        <dbReference type="ChEBI" id="CHEBI:59776"/>
        <dbReference type="EC" id="5.3.1.1"/>
    </reaction>
</comment>
<comment type="pathway">
    <text evidence="1 8 9">Carbohydrate degradation; glycolysis; D-glyceraldehyde 3-phosphate from glycerone phosphate: step 1/1.</text>
</comment>
<dbReference type="PROSITE" id="PS00171">
    <property type="entry name" value="TIM_1"/>
    <property type="match status" value="1"/>
</dbReference>
<proteinExistence type="inferred from homology"/>
<dbReference type="CDD" id="cd00311">
    <property type="entry name" value="TIM"/>
    <property type="match status" value="1"/>
</dbReference>
<keyword evidence="4 8" id="KW-0312">Gluconeogenesis</keyword>
<dbReference type="GO" id="GO:0005829">
    <property type="term" value="C:cytosol"/>
    <property type="evidence" value="ECO:0007669"/>
    <property type="project" value="TreeGrafter"/>
</dbReference>
<feature type="binding site" evidence="8">
    <location>
        <position position="171"/>
    </location>
    <ligand>
        <name>substrate</name>
    </ligand>
</feature>
<protein>
    <recommendedName>
        <fullName evidence="8 9">Triosephosphate isomerase</fullName>
        <shortName evidence="8">TIM</shortName>
        <shortName evidence="8">TPI</shortName>
        <ecNumber evidence="8 9">5.3.1.1</ecNumber>
    </recommendedName>
    <alternativeName>
        <fullName evidence="8">Triose-phosphate isomerase</fullName>
    </alternativeName>
</protein>
<dbReference type="InterPro" id="IPR020861">
    <property type="entry name" value="Triosephosphate_isomerase_AS"/>
</dbReference>
<dbReference type="AlphaFoldDB" id="A0A1E7ZE77"/>
<comment type="caution">
    <text evidence="10">The sequence shown here is derived from an EMBL/GenBank/DDBJ whole genome shotgun (WGS) entry which is preliminary data.</text>
</comment>
<dbReference type="PROSITE" id="PS51440">
    <property type="entry name" value="TIM_2"/>
    <property type="match status" value="1"/>
</dbReference>
<evidence type="ECO:0000256" key="1">
    <source>
        <dbReference type="ARBA" id="ARBA00004680"/>
    </source>
</evidence>
<feature type="active site" description="Electrophile" evidence="8">
    <location>
        <position position="93"/>
    </location>
</feature>
<dbReference type="GO" id="GO:0046166">
    <property type="term" value="P:glyceraldehyde-3-phosphate biosynthetic process"/>
    <property type="evidence" value="ECO:0007669"/>
    <property type="project" value="TreeGrafter"/>
</dbReference>
<comment type="similarity">
    <text evidence="3 8 9">Belongs to the triosephosphate isomerase family.</text>
</comment>
<keyword evidence="5 8" id="KW-0963">Cytoplasm</keyword>